<organism evidence="6 7">
    <name type="scientific">Mycolicibacterium cyprinidarum</name>
    <dbReference type="NCBI Taxonomy" id="2860311"/>
    <lineage>
        <taxon>Bacteria</taxon>
        <taxon>Bacillati</taxon>
        <taxon>Actinomycetota</taxon>
        <taxon>Actinomycetes</taxon>
        <taxon>Mycobacteriales</taxon>
        <taxon>Mycobacteriaceae</taxon>
        <taxon>Mycolicibacterium</taxon>
    </lineage>
</organism>
<proteinExistence type="predicted"/>
<dbReference type="PANTHER" id="PTHR37323">
    <property type="entry name" value="GCN5-RELATED N-ACETYLTRANSFERASE"/>
    <property type="match status" value="1"/>
</dbReference>
<evidence type="ECO:0000256" key="1">
    <source>
        <dbReference type="ARBA" id="ARBA00005189"/>
    </source>
</evidence>
<evidence type="ECO:0000256" key="5">
    <source>
        <dbReference type="ARBA" id="ARBA00023315"/>
    </source>
</evidence>
<dbReference type="EMBL" id="BPRH01003784">
    <property type="protein sequence ID" value="GJF10698.1"/>
    <property type="molecule type" value="Genomic_DNA"/>
</dbReference>
<reference evidence="6 7" key="1">
    <citation type="submission" date="2021-08" db="EMBL/GenBank/DDBJ databases">
        <title>Draft genome sequence of Mycolicibacterium sp. NGTWS1702 strain.</title>
        <authorList>
            <person name="Matsumoto M."/>
            <person name="Tang B.C.C."/>
            <person name="Machida Y."/>
            <person name="Matoyama H."/>
            <person name="Kishihara T."/>
            <person name="Sato S."/>
            <person name="Kondo I."/>
            <person name="Sano M."/>
            <person name="Kato G."/>
        </authorList>
    </citation>
    <scope>NUCLEOTIDE SEQUENCE [LARGE SCALE GENOMIC DNA]</scope>
    <source>
        <strain evidence="6 7">NGTWSNA01</strain>
    </source>
</reference>
<dbReference type="InterPro" id="IPR052351">
    <property type="entry name" value="Ornithine_N-alpha-AT"/>
</dbReference>
<name>A0ABQ4V5G7_9MYCO</name>
<evidence type="ECO:0000313" key="7">
    <source>
        <dbReference type="Proteomes" id="UP001060504"/>
    </source>
</evidence>
<sequence length="296" mass="31722">MQVVSATSVLIPSDTCDLGTLQGSAPQHPSYSLLLCTDADSIEAAQRLRHEVFTSEPGFALSTVAAADDGPSEGLDADRFDEYCEHLLVRDDHTGELVGCYRMLSPPSAIAAGDLYTATEFDISALEPLRPSLVEMGRAVVREGHRNGAVVLLMWAGILAYLDRRGYDFVAGCVSVPVLDPAGQAAAGSQLRGVRDFVKRRHPAPVEYTVFPLRPVVVDGCGLDDISPPGRVSVPSLMRGYLRLGAQVCGEPAHDPDFGVGDFPALLDKRRADTRYLRRLRTAGAAAVSTNETASR</sequence>
<comment type="pathway">
    <text evidence="1">Lipid metabolism.</text>
</comment>
<dbReference type="Pfam" id="PF13444">
    <property type="entry name" value="Acetyltransf_5"/>
    <property type="match status" value="1"/>
</dbReference>
<dbReference type="Gene3D" id="3.40.630.30">
    <property type="match status" value="1"/>
</dbReference>
<evidence type="ECO:0000256" key="4">
    <source>
        <dbReference type="ARBA" id="ARBA00023098"/>
    </source>
</evidence>
<dbReference type="InterPro" id="IPR016181">
    <property type="entry name" value="Acyl_CoA_acyltransferase"/>
</dbReference>
<dbReference type="SUPFAM" id="SSF55729">
    <property type="entry name" value="Acyl-CoA N-acyltransferases (Nat)"/>
    <property type="match status" value="1"/>
</dbReference>
<keyword evidence="2" id="KW-0444">Lipid biosynthesis</keyword>
<accession>A0ABQ4V5G7</accession>
<keyword evidence="3" id="KW-0808">Transferase</keyword>
<evidence type="ECO:0000256" key="3">
    <source>
        <dbReference type="ARBA" id="ARBA00022679"/>
    </source>
</evidence>
<keyword evidence="5" id="KW-0012">Acyltransferase</keyword>
<evidence type="ECO:0000256" key="2">
    <source>
        <dbReference type="ARBA" id="ARBA00022516"/>
    </source>
</evidence>
<protein>
    <submittedName>
        <fullName evidence="6">Phosphohistidine phosphatase</fullName>
    </submittedName>
</protein>
<comment type="caution">
    <text evidence="6">The sequence shown here is derived from an EMBL/GenBank/DDBJ whole genome shotgun (WGS) entry which is preliminary data.</text>
</comment>
<keyword evidence="7" id="KW-1185">Reference proteome</keyword>
<dbReference type="Proteomes" id="UP001060504">
    <property type="component" value="Unassembled WGS sequence"/>
</dbReference>
<dbReference type="PANTHER" id="PTHR37323:SF1">
    <property type="entry name" value="L-ORNITHINE N(ALPHA)-ACYLTRANSFERASE"/>
    <property type="match status" value="1"/>
</dbReference>
<evidence type="ECO:0000313" key="6">
    <source>
        <dbReference type="EMBL" id="GJF10698.1"/>
    </source>
</evidence>
<gene>
    <name evidence="6" type="ORF">NGTWS1702_36160</name>
</gene>
<keyword evidence="4" id="KW-0443">Lipid metabolism</keyword>